<dbReference type="Pfam" id="PF13966">
    <property type="entry name" value="zf-RVT"/>
    <property type="match status" value="1"/>
</dbReference>
<dbReference type="InterPro" id="IPR026960">
    <property type="entry name" value="RVT-Znf"/>
</dbReference>
<evidence type="ECO:0000313" key="6">
    <source>
        <dbReference type="Proteomes" id="UP000242715"/>
    </source>
</evidence>
<keyword evidence="6" id="KW-1185">Reference proteome</keyword>
<dbReference type="CDD" id="cd01650">
    <property type="entry name" value="RT_nLTR_like"/>
    <property type="match status" value="1"/>
</dbReference>
<dbReference type="PROSITE" id="PS50158">
    <property type="entry name" value="ZF_CCHC"/>
    <property type="match status" value="1"/>
</dbReference>
<evidence type="ECO:0000259" key="4">
    <source>
        <dbReference type="PROSITE" id="PS50878"/>
    </source>
</evidence>
<dbReference type="GO" id="GO:0004523">
    <property type="term" value="F:RNA-DNA hybrid ribonuclease activity"/>
    <property type="evidence" value="ECO:0007669"/>
    <property type="project" value="InterPro"/>
</dbReference>
<keyword evidence="1" id="KW-0863">Zinc-finger</keyword>
<dbReference type="GO" id="GO:0008270">
    <property type="term" value="F:zinc ion binding"/>
    <property type="evidence" value="ECO:0007669"/>
    <property type="project" value="UniProtKB-KW"/>
</dbReference>
<dbReference type="Pfam" id="PF00078">
    <property type="entry name" value="RVT_1"/>
    <property type="match status" value="1"/>
</dbReference>
<dbReference type="CDD" id="cd06222">
    <property type="entry name" value="RNase_H_like"/>
    <property type="match status" value="1"/>
</dbReference>
<dbReference type="InterPro" id="IPR025558">
    <property type="entry name" value="DUF4283"/>
</dbReference>
<dbReference type="Gene3D" id="3.30.420.10">
    <property type="entry name" value="Ribonuclease H-like superfamily/Ribonuclease H"/>
    <property type="match status" value="1"/>
</dbReference>
<feature type="domain" description="CCHC-type" evidence="3">
    <location>
        <begin position="172"/>
        <end position="187"/>
    </location>
</feature>
<name>A0A2Z6NZM7_TRISU</name>
<protein>
    <recommendedName>
        <fullName evidence="7">CCHC-type domain-containing protein</fullName>
    </recommendedName>
</protein>
<accession>A0A2Z6NZM7</accession>
<feature type="compositionally biased region" description="Polar residues" evidence="2">
    <location>
        <begin position="229"/>
        <end position="250"/>
    </location>
</feature>
<evidence type="ECO:0000256" key="2">
    <source>
        <dbReference type="SAM" id="MobiDB-lite"/>
    </source>
</evidence>
<dbReference type="InterPro" id="IPR012337">
    <property type="entry name" value="RNaseH-like_sf"/>
</dbReference>
<feature type="domain" description="Reverse transcriptase" evidence="4">
    <location>
        <begin position="581"/>
        <end position="863"/>
    </location>
</feature>
<dbReference type="InterPro" id="IPR044730">
    <property type="entry name" value="RNase_H-like_dom_plant"/>
</dbReference>
<keyword evidence="1" id="KW-0479">Metal-binding</keyword>
<dbReference type="InterPro" id="IPR036397">
    <property type="entry name" value="RNaseH_sf"/>
</dbReference>
<dbReference type="SUPFAM" id="SSF53098">
    <property type="entry name" value="Ribonuclease H-like"/>
    <property type="match status" value="1"/>
</dbReference>
<sequence length="1475" mass="167992">MERSSSKRPVDEEDEAIPVEVDEMCNDDESFSRTLVGKIWTESPYNIRAFKQTMTQAWRCRNPVDIQDLNKNLFLFKFATKKEAELVCKTGPWSFDIYLLILNRISGMGKKLVNILGIFEEMDMKDCNRMGKFLRIRVSMDLRKPLKRGSKLSFQGKDIWVDYKYERLPNFCFACGRIGHQMRDCEEVEDHDTDAYSELEEKDQAFGPCLRASPLPKVFYEVKKETSSGTCSKSLFSSTNNSKGQSSGTAKVNEEEVDQQKATSETAIPTKTNDKNHNEAMEGVVEKVGSVQKEVEGVAESLGAVTISIVPISVEDKQSSKARKKWVRQKVSKPRNKQPAKLVEKKGGKRALVEARVTEGTLADVLRKEKKKKGDVEMEDYVVSSRLVDIPSRGQMVERGMKIFSLGWTGRWEMKASSIVSHPSRFKALEKYHGDLLKRQETMWRQRSRAVWLKDGDQNTKFFHNKANQRSKVNGIKKIKDEDGVWWRGDEHVERVLINYFEDLFTSSNPSNIEATCEVVQGKLSMEHKAWCEMDFSREEIKEAIDQMHPLKAPGPDGLPALFFQKYWHIVGVEVQNLALSILNQNGDPRDINKTFLVLIPKGKNPTSPKDFRPISLCNVVMKIVTKTIANRLKITLPDVIDIEQSAFVQGRLITDNALIAMECFHWLKKKRKGKKGVMALKLDMSKAYDRIEWPFVQHVLTSMGYPVKVVELIMRCISSVSYQILINGQPSPSFRPERGLRQGDPLSPYLFILCADVLSGLFHKAAREKEIHGIKVARSAPQLSHLFFADDSLLFTRANSHEATKILSILQVYQQASGQVVNLDKSEASFSRNVQNEDKTMICNMMGAKAVEAQSRYLGFPIPFGRSKKVVFSVVMDRVWKKVKGWKERFLSRAGKETLIKAVAQVIPNYILSCYKMPVGCCKDINSMLAKFWWGSNEEKRKIHWMSWEKLSRAKNDGGMGFRGIEEFNKALLGKHCWRLATGGSSLLEKIFKSRYYPNNDFMCANEGFQPSYAWRSILSARTLVEKGGLWRIGDGRKVRIWKDIWVPDMKIISYRNNNCPLSDDAFIMELIDGETKQWKRDVIYSCFDPCTAKQIISIPLSLRLPSDTLVWNWEKDGAYSVRSAYHLICDEKERSLPGPSVSRKNKVWKEIWKAPVPNKIKNFMWRLTKNILPTRANLHKKGISLDLQCPLCHHEVESTNHLFLQCDLMKLTLFASHLGSHMPLQVDLYDWIFSWLTCHDTLDTQLFCTLLWKFWATRNNVVFRGDKLDPVCLVDEVMSFVQEFNEANPPRQGRVSLPLTTVTPSISRPSFSVFVDAGCNLNGPTVWGLVLKNHDRITTFSACKYDDIAVEPVMAEALGVRWAIQFVREQGLHSVCIFSDAANVVDCICNKVKLDAIEMVAQDCRELLSSLPNVSVLFVRRDQNIDAHNLASLARLVGNRTWVGAAPNASVMSNFAENSATNCIMFGCVPAFL</sequence>
<dbReference type="OrthoDB" id="1420981at2759"/>
<dbReference type="EMBL" id="DF973597">
    <property type="protein sequence ID" value="GAU35627.1"/>
    <property type="molecule type" value="Genomic_DNA"/>
</dbReference>
<keyword evidence="1" id="KW-0862">Zinc</keyword>
<dbReference type="InterPro" id="IPR043502">
    <property type="entry name" value="DNA/RNA_pol_sf"/>
</dbReference>
<reference evidence="6" key="1">
    <citation type="journal article" date="2017" name="Front. Plant Sci.">
        <title>Climate Clever Clovers: New Paradigm to Reduce the Environmental Footprint of Ruminants by Breeding Low Methanogenic Forages Utilizing Haplotype Variation.</title>
        <authorList>
            <person name="Kaur P."/>
            <person name="Appels R."/>
            <person name="Bayer P.E."/>
            <person name="Keeble-Gagnere G."/>
            <person name="Wang J."/>
            <person name="Hirakawa H."/>
            <person name="Shirasawa K."/>
            <person name="Vercoe P."/>
            <person name="Stefanova K."/>
            <person name="Durmic Z."/>
            <person name="Nichols P."/>
            <person name="Revell C."/>
            <person name="Isobe S.N."/>
            <person name="Edwards D."/>
            <person name="Erskine W."/>
        </authorList>
    </citation>
    <scope>NUCLEOTIDE SEQUENCE [LARGE SCALE GENOMIC DNA]</scope>
    <source>
        <strain evidence="6">cv. Daliak</strain>
    </source>
</reference>
<dbReference type="Proteomes" id="UP000242715">
    <property type="component" value="Unassembled WGS sequence"/>
</dbReference>
<dbReference type="InterPro" id="IPR025836">
    <property type="entry name" value="Zn_knuckle_CX2CX4HX4C"/>
</dbReference>
<dbReference type="InterPro" id="IPR000477">
    <property type="entry name" value="RT_dom"/>
</dbReference>
<evidence type="ECO:0000256" key="1">
    <source>
        <dbReference type="PROSITE-ProRule" id="PRU00047"/>
    </source>
</evidence>
<dbReference type="SUPFAM" id="SSF56672">
    <property type="entry name" value="DNA/RNA polymerases"/>
    <property type="match status" value="1"/>
</dbReference>
<dbReference type="PROSITE" id="PS50878">
    <property type="entry name" value="RT_POL"/>
    <property type="match status" value="1"/>
</dbReference>
<dbReference type="GO" id="GO:0003676">
    <property type="term" value="F:nucleic acid binding"/>
    <property type="evidence" value="ECO:0007669"/>
    <property type="project" value="InterPro"/>
</dbReference>
<dbReference type="Pfam" id="PF14111">
    <property type="entry name" value="DUF4283"/>
    <property type="match status" value="1"/>
</dbReference>
<dbReference type="PANTHER" id="PTHR33116">
    <property type="entry name" value="REVERSE TRANSCRIPTASE ZINC-BINDING DOMAIN-CONTAINING PROTEIN-RELATED-RELATED"/>
    <property type="match status" value="1"/>
</dbReference>
<feature type="compositionally biased region" description="Polar residues" evidence="2">
    <location>
        <begin position="260"/>
        <end position="271"/>
    </location>
</feature>
<gene>
    <name evidence="5" type="ORF">TSUD_30450</name>
</gene>
<dbReference type="Pfam" id="PF14392">
    <property type="entry name" value="zf-CCHC_4"/>
    <property type="match status" value="1"/>
</dbReference>
<organism evidence="5 6">
    <name type="scientific">Trifolium subterraneum</name>
    <name type="common">Subterranean clover</name>
    <dbReference type="NCBI Taxonomy" id="3900"/>
    <lineage>
        <taxon>Eukaryota</taxon>
        <taxon>Viridiplantae</taxon>
        <taxon>Streptophyta</taxon>
        <taxon>Embryophyta</taxon>
        <taxon>Tracheophyta</taxon>
        <taxon>Spermatophyta</taxon>
        <taxon>Magnoliopsida</taxon>
        <taxon>eudicotyledons</taxon>
        <taxon>Gunneridae</taxon>
        <taxon>Pentapetalae</taxon>
        <taxon>rosids</taxon>
        <taxon>fabids</taxon>
        <taxon>Fabales</taxon>
        <taxon>Fabaceae</taxon>
        <taxon>Papilionoideae</taxon>
        <taxon>50 kb inversion clade</taxon>
        <taxon>NPAAA clade</taxon>
        <taxon>Hologalegina</taxon>
        <taxon>IRL clade</taxon>
        <taxon>Trifolieae</taxon>
        <taxon>Trifolium</taxon>
    </lineage>
</organism>
<dbReference type="InterPro" id="IPR002156">
    <property type="entry name" value="RNaseH_domain"/>
</dbReference>
<evidence type="ECO:0000259" key="3">
    <source>
        <dbReference type="PROSITE" id="PS50158"/>
    </source>
</evidence>
<evidence type="ECO:0008006" key="7">
    <source>
        <dbReference type="Google" id="ProtNLM"/>
    </source>
</evidence>
<dbReference type="Pfam" id="PF13456">
    <property type="entry name" value="RVT_3"/>
    <property type="match status" value="1"/>
</dbReference>
<dbReference type="InterPro" id="IPR001878">
    <property type="entry name" value="Znf_CCHC"/>
</dbReference>
<feature type="region of interest" description="Disordered" evidence="2">
    <location>
        <begin position="229"/>
        <end position="275"/>
    </location>
</feature>
<proteinExistence type="predicted"/>
<dbReference type="PANTHER" id="PTHR33116:SF86">
    <property type="entry name" value="REVERSE TRANSCRIPTASE DOMAIN-CONTAINING PROTEIN"/>
    <property type="match status" value="1"/>
</dbReference>
<evidence type="ECO:0000313" key="5">
    <source>
        <dbReference type="EMBL" id="GAU35627.1"/>
    </source>
</evidence>